<protein>
    <submittedName>
        <fullName evidence="1">Uncharacterized protein</fullName>
    </submittedName>
</protein>
<name>A0ACC0B273_CATRO</name>
<evidence type="ECO:0000313" key="2">
    <source>
        <dbReference type="Proteomes" id="UP001060085"/>
    </source>
</evidence>
<gene>
    <name evidence="1" type="ORF">M9H77_16604</name>
</gene>
<organism evidence="1 2">
    <name type="scientific">Catharanthus roseus</name>
    <name type="common">Madagascar periwinkle</name>
    <name type="synonym">Vinca rosea</name>
    <dbReference type="NCBI Taxonomy" id="4058"/>
    <lineage>
        <taxon>Eukaryota</taxon>
        <taxon>Viridiplantae</taxon>
        <taxon>Streptophyta</taxon>
        <taxon>Embryophyta</taxon>
        <taxon>Tracheophyta</taxon>
        <taxon>Spermatophyta</taxon>
        <taxon>Magnoliopsida</taxon>
        <taxon>eudicotyledons</taxon>
        <taxon>Gunneridae</taxon>
        <taxon>Pentapetalae</taxon>
        <taxon>asterids</taxon>
        <taxon>lamiids</taxon>
        <taxon>Gentianales</taxon>
        <taxon>Apocynaceae</taxon>
        <taxon>Rauvolfioideae</taxon>
        <taxon>Vinceae</taxon>
        <taxon>Catharanthinae</taxon>
        <taxon>Catharanthus</taxon>
    </lineage>
</organism>
<reference evidence="2" key="1">
    <citation type="journal article" date="2023" name="Nat. Plants">
        <title>Single-cell RNA sequencing provides a high-resolution roadmap for understanding the multicellular compartmentation of specialized metabolism.</title>
        <authorList>
            <person name="Sun S."/>
            <person name="Shen X."/>
            <person name="Li Y."/>
            <person name="Li Y."/>
            <person name="Wang S."/>
            <person name="Li R."/>
            <person name="Zhang H."/>
            <person name="Shen G."/>
            <person name="Guo B."/>
            <person name="Wei J."/>
            <person name="Xu J."/>
            <person name="St-Pierre B."/>
            <person name="Chen S."/>
            <person name="Sun C."/>
        </authorList>
    </citation>
    <scope>NUCLEOTIDE SEQUENCE [LARGE SCALE GENOMIC DNA]</scope>
</reference>
<sequence length="247" mass="26867">MATPKGQKPKIKDKQIKKKKRKKPSMGPKASSILKLFMTFLVTSIAISELSMASDPELLTDFEYPSSNSSTTTSSPLNSNYFRFTGARSLVGAPPPKEFNALLANFKTFPALFGQGVSVAVFRFPCGGINPIHSHPRSAEVFVLISGNLEVGFVDTKNKLYNKTIEAGDMFVFPKGLAHYQFNFDVINPAIAVSVYASANAGVVSIPVNLFTSGIDDAILAKSFKTDVSIVRKIKTGLFPNLTKMNF</sequence>
<dbReference type="EMBL" id="CM044704">
    <property type="protein sequence ID" value="KAI5666751.1"/>
    <property type="molecule type" value="Genomic_DNA"/>
</dbReference>
<comment type="caution">
    <text evidence="1">The sequence shown here is derived from an EMBL/GenBank/DDBJ whole genome shotgun (WGS) entry which is preliminary data.</text>
</comment>
<accession>A0ACC0B273</accession>
<proteinExistence type="predicted"/>
<keyword evidence="2" id="KW-1185">Reference proteome</keyword>
<evidence type="ECO:0000313" key="1">
    <source>
        <dbReference type="EMBL" id="KAI5666751.1"/>
    </source>
</evidence>
<dbReference type="Proteomes" id="UP001060085">
    <property type="component" value="Linkage Group LG04"/>
</dbReference>